<evidence type="ECO:0000256" key="7">
    <source>
        <dbReference type="ARBA" id="ARBA00022833"/>
    </source>
</evidence>
<evidence type="ECO:0000256" key="5">
    <source>
        <dbReference type="ARBA" id="ARBA00022737"/>
    </source>
</evidence>
<evidence type="ECO:0000313" key="10">
    <source>
        <dbReference type="EMBL" id="KAK7479764.1"/>
    </source>
</evidence>
<feature type="compositionally biased region" description="Basic and acidic residues" evidence="9">
    <location>
        <begin position="194"/>
        <end position="203"/>
    </location>
</feature>
<feature type="compositionally biased region" description="Basic and acidic residues" evidence="9">
    <location>
        <begin position="86"/>
        <end position="98"/>
    </location>
</feature>
<evidence type="ECO:0000256" key="9">
    <source>
        <dbReference type="SAM" id="MobiDB-lite"/>
    </source>
</evidence>
<accession>A0ABD0JXG7</accession>
<proteinExistence type="inferred from homology"/>
<keyword evidence="6" id="KW-0863">Zinc-finger</keyword>
<evidence type="ECO:0000256" key="8">
    <source>
        <dbReference type="ARBA" id="ARBA00023242"/>
    </source>
</evidence>
<evidence type="ECO:0000256" key="6">
    <source>
        <dbReference type="ARBA" id="ARBA00022771"/>
    </source>
</evidence>
<feature type="compositionally biased region" description="Basic and acidic residues" evidence="9">
    <location>
        <begin position="126"/>
        <end position="136"/>
    </location>
</feature>
<dbReference type="Proteomes" id="UP001519460">
    <property type="component" value="Unassembled WGS sequence"/>
</dbReference>
<protein>
    <recommendedName>
        <fullName evidence="3">Zinc finger CCCH domain-containing protein 14</fullName>
    </recommendedName>
</protein>
<evidence type="ECO:0000256" key="1">
    <source>
        <dbReference type="ARBA" id="ARBA00004123"/>
    </source>
</evidence>
<dbReference type="PANTHER" id="PTHR14738">
    <property type="entry name" value="ZINC FINGER CCCH DOMAIN-CONTAINING PROTEIN 14"/>
    <property type="match status" value="1"/>
</dbReference>
<reference evidence="10 11" key="1">
    <citation type="journal article" date="2023" name="Sci. Data">
        <title>Genome assembly of the Korean intertidal mud-creeper Batillaria attramentaria.</title>
        <authorList>
            <person name="Patra A.K."/>
            <person name="Ho P.T."/>
            <person name="Jun S."/>
            <person name="Lee S.J."/>
            <person name="Kim Y."/>
            <person name="Won Y.J."/>
        </authorList>
    </citation>
    <scope>NUCLEOTIDE SEQUENCE [LARGE SCALE GENOMIC DNA]</scope>
    <source>
        <strain evidence="10">Wonlab-2016</strain>
    </source>
</reference>
<keyword evidence="4" id="KW-0479">Metal-binding</keyword>
<dbReference type="PANTHER" id="PTHR14738:SF29">
    <property type="entry name" value="ZINC FINGER CCCH DOMAIN-CONTAINING PROTEIN 14"/>
    <property type="match status" value="1"/>
</dbReference>
<dbReference type="InterPro" id="IPR040366">
    <property type="entry name" value="Nab2/ZC3H14"/>
</dbReference>
<dbReference type="GO" id="GO:0005634">
    <property type="term" value="C:nucleus"/>
    <property type="evidence" value="ECO:0007669"/>
    <property type="project" value="UniProtKB-SubCell"/>
</dbReference>
<evidence type="ECO:0000256" key="3">
    <source>
        <dbReference type="ARBA" id="ARBA00015071"/>
    </source>
</evidence>
<feature type="region of interest" description="Disordered" evidence="9">
    <location>
        <begin position="81"/>
        <end position="229"/>
    </location>
</feature>
<keyword evidence="7" id="KW-0862">Zinc</keyword>
<comment type="caution">
    <text evidence="10">The sequence shown here is derived from an EMBL/GenBank/DDBJ whole genome shotgun (WGS) entry which is preliminary data.</text>
</comment>
<keyword evidence="8" id="KW-0539">Nucleus</keyword>
<name>A0ABD0JXG7_9CAEN</name>
<dbReference type="AlphaFoldDB" id="A0ABD0JXG7"/>
<organism evidence="10 11">
    <name type="scientific">Batillaria attramentaria</name>
    <dbReference type="NCBI Taxonomy" id="370345"/>
    <lineage>
        <taxon>Eukaryota</taxon>
        <taxon>Metazoa</taxon>
        <taxon>Spiralia</taxon>
        <taxon>Lophotrochozoa</taxon>
        <taxon>Mollusca</taxon>
        <taxon>Gastropoda</taxon>
        <taxon>Caenogastropoda</taxon>
        <taxon>Sorbeoconcha</taxon>
        <taxon>Cerithioidea</taxon>
        <taxon>Batillariidae</taxon>
        <taxon>Batillaria</taxon>
    </lineage>
</organism>
<keyword evidence="11" id="KW-1185">Reference proteome</keyword>
<dbReference type="EMBL" id="JACVVK020000295">
    <property type="protein sequence ID" value="KAK7479764.1"/>
    <property type="molecule type" value="Genomic_DNA"/>
</dbReference>
<dbReference type="Gene3D" id="1.20.1390.10">
    <property type="entry name" value="PWI domain"/>
    <property type="match status" value="1"/>
</dbReference>
<keyword evidence="5" id="KW-0677">Repeat</keyword>
<evidence type="ECO:0000256" key="4">
    <source>
        <dbReference type="ARBA" id="ARBA00022723"/>
    </source>
</evidence>
<evidence type="ECO:0000313" key="11">
    <source>
        <dbReference type="Proteomes" id="UP001519460"/>
    </source>
</evidence>
<evidence type="ECO:0000256" key="2">
    <source>
        <dbReference type="ARBA" id="ARBA00008423"/>
    </source>
</evidence>
<gene>
    <name evidence="10" type="ORF">BaRGS_00028944</name>
</gene>
<comment type="subcellular location">
    <subcellularLocation>
        <location evidence="1">Nucleus</location>
    </subcellularLocation>
</comment>
<dbReference type="GO" id="GO:0008270">
    <property type="term" value="F:zinc ion binding"/>
    <property type="evidence" value="ECO:0007669"/>
    <property type="project" value="UniProtKB-KW"/>
</dbReference>
<sequence length="308" mass="33242">MEIGNEISQKIRSAIKAKLVELGAYVDEELPDYIMVMVANKKSLTQMTDDLSLFLGTNTDKFTTWLHGLLVKLQSITSDPISVPSKAEKSDKPSKSKDQSCASGKEAKASKSTSGPGDGGGKPKRHSLDDAVDSRKESRKHKLDSDKDVGSVAELDSSAKVLAKAPEEAASPEEPVVTAKTTTPEKVLVPEETPEPRKAETVKRRGPVSVVASITRDEDEEDNDGYDPYNPAVGTVASVIKVTARKSSVPPKLQANKSLLLKAMSEAEKSIETQRRVAITPIRPFMRAVPFAALITEISMASYSVCCK</sequence>
<comment type="similarity">
    <text evidence="2">Belongs to the ZC3H14 family.</text>
</comment>